<accession>A0ABQ7W8J8</accession>
<keyword evidence="3" id="KW-1185">Reference proteome</keyword>
<reference evidence="2 3" key="1">
    <citation type="journal article" date="2021" name="bioRxiv">
        <title>Chromosome-scale and haplotype-resolved genome assembly of a tetraploid potato cultivar.</title>
        <authorList>
            <person name="Sun H."/>
            <person name="Jiao W.-B."/>
            <person name="Krause K."/>
            <person name="Campoy J.A."/>
            <person name="Goel M."/>
            <person name="Folz-Donahue K."/>
            <person name="Kukat C."/>
            <person name="Huettel B."/>
            <person name="Schneeberger K."/>
        </authorList>
    </citation>
    <scope>NUCLEOTIDE SEQUENCE [LARGE SCALE GENOMIC DNA]</scope>
    <source>
        <strain evidence="2">SolTubOtavaFocal</strain>
        <tissue evidence="2">Leaves</tissue>
    </source>
</reference>
<comment type="caution">
    <text evidence="2">The sequence shown here is derived from an EMBL/GenBank/DDBJ whole genome shotgun (WGS) entry which is preliminary data.</text>
</comment>
<feature type="region of interest" description="Disordered" evidence="1">
    <location>
        <begin position="37"/>
        <end position="75"/>
    </location>
</feature>
<gene>
    <name evidence="2" type="ORF">KY290_007543</name>
</gene>
<name>A0ABQ7W8J8_SOLTU</name>
<sequence length="75" mass="8863">MFNSGWNFIADKLRRLINSQGQEERLVEPILVEKNKHKQRQNLKQITEANIMSGHSEEGNKSKDLNQMELRIPRF</sequence>
<protein>
    <submittedName>
        <fullName evidence="2">Uncharacterized protein</fullName>
    </submittedName>
</protein>
<dbReference type="EMBL" id="JAIVGD010000003">
    <property type="protein sequence ID" value="KAH0776132.1"/>
    <property type="molecule type" value="Genomic_DNA"/>
</dbReference>
<evidence type="ECO:0000313" key="3">
    <source>
        <dbReference type="Proteomes" id="UP000826656"/>
    </source>
</evidence>
<proteinExistence type="predicted"/>
<evidence type="ECO:0000313" key="2">
    <source>
        <dbReference type="EMBL" id="KAH0776132.1"/>
    </source>
</evidence>
<dbReference type="Proteomes" id="UP000826656">
    <property type="component" value="Unassembled WGS sequence"/>
</dbReference>
<organism evidence="2 3">
    <name type="scientific">Solanum tuberosum</name>
    <name type="common">Potato</name>
    <dbReference type="NCBI Taxonomy" id="4113"/>
    <lineage>
        <taxon>Eukaryota</taxon>
        <taxon>Viridiplantae</taxon>
        <taxon>Streptophyta</taxon>
        <taxon>Embryophyta</taxon>
        <taxon>Tracheophyta</taxon>
        <taxon>Spermatophyta</taxon>
        <taxon>Magnoliopsida</taxon>
        <taxon>eudicotyledons</taxon>
        <taxon>Gunneridae</taxon>
        <taxon>Pentapetalae</taxon>
        <taxon>asterids</taxon>
        <taxon>lamiids</taxon>
        <taxon>Solanales</taxon>
        <taxon>Solanaceae</taxon>
        <taxon>Solanoideae</taxon>
        <taxon>Solaneae</taxon>
        <taxon>Solanum</taxon>
    </lineage>
</organism>
<feature type="compositionally biased region" description="Basic and acidic residues" evidence="1">
    <location>
        <begin position="55"/>
        <end position="66"/>
    </location>
</feature>
<evidence type="ECO:0000256" key="1">
    <source>
        <dbReference type="SAM" id="MobiDB-lite"/>
    </source>
</evidence>